<organism evidence="1 2">
    <name type="scientific">Bifidobacterium merycicum</name>
    <dbReference type="NCBI Taxonomy" id="78345"/>
    <lineage>
        <taxon>Bacteria</taxon>
        <taxon>Bacillati</taxon>
        <taxon>Actinomycetota</taxon>
        <taxon>Actinomycetes</taxon>
        <taxon>Bifidobacteriales</taxon>
        <taxon>Bifidobacteriaceae</taxon>
        <taxon>Bifidobacterium</taxon>
    </lineage>
</organism>
<reference evidence="1 2" key="1">
    <citation type="submission" date="2014-03" db="EMBL/GenBank/DDBJ databases">
        <title>Genomics of Bifidobacteria.</title>
        <authorList>
            <person name="Ventura M."/>
            <person name="Milani C."/>
            <person name="Lugli G.A."/>
        </authorList>
    </citation>
    <scope>NUCLEOTIDE SEQUENCE [LARGE SCALE GENOMIC DNA]</scope>
    <source>
        <strain evidence="1 2">LMG 11341</strain>
    </source>
</reference>
<dbReference type="eggNOG" id="COG4122">
    <property type="taxonomic scope" value="Bacteria"/>
</dbReference>
<evidence type="ECO:0000313" key="2">
    <source>
        <dbReference type="Proteomes" id="UP000029060"/>
    </source>
</evidence>
<dbReference type="AlphaFoldDB" id="A0A087BF33"/>
<gene>
    <name evidence="1" type="ORF">BMERY_1722</name>
</gene>
<name>A0A087BF33_9BIFI</name>
<dbReference type="Proteomes" id="UP000029060">
    <property type="component" value="Unassembled WGS sequence"/>
</dbReference>
<proteinExistence type="predicted"/>
<dbReference type="InterPro" id="IPR014985">
    <property type="entry name" value="WbqC"/>
</dbReference>
<dbReference type="STRING" id="78345.BMERY_1722"/>
<sequence>MQPYFFPYLGYWQMIHAVDKYVIFDDVNYIKRGWIARNRIKANGQAIRFGIAVRKVSQNRLITEHERMASPEEAGKLLHELDMAYHKAPYYDQVMPLMERILGNTEINLADYLSYEIMQVCDYLGISTPILRSSRMEYDHSGNGQDKILDLCKVTGSDSYVNAIGGRELYDHDRFRREGVELSFLKMRQVQYEQGEGEFIPSLSIIDVMMNNSHEQLDELLSQYDFVS</sequence>
<dbReference type="Pfam" id="PF08889">
    <property type="entry name" value="WbqC"/>
    <property type="match status" value="1"/>
</dbReference>
<accession>A0A087BF33</accession>
<comment type="caution">
    <text evidence="1">The sequence shown here is derived from an EMBL/GenBank/DDBJ whole genome shotgun (WGS) entry which is preliminary data.</text>
</comment>
<dbReference type="EMBL" id="JGZC01000008">
    <property type="protein sequence ID" value="KFI69633.1"/>
    <property type="molecule type" value="Genomic_DNA"/>
</dbReference>
<keyword evidence="2" id="KW-1185">Reference proteome</keyword>
<evidence type="ECO:0000313" key="1">
    <source>
        <dbReference type="EMBL" id="KFI69633.1"/>
    </source>
</evidence>
<protein>
    <submittedName>
        <fullName evidence="1">WbnG protein</fullName>
    </submittedName>
</protein>